<dbReference type="Gene3D" id="1.20.810.10">
    <property type="entry name" value="Cytochrome Bc1 Complex, Chain C"/>
    <property type="match status" value="1"/>
</dbReference>
<dbReference type="RefSeq" id="WP_190926757.1">
    <property type="nucleotide sequence ID" value="NZ_JACXJA010000008.1"/>
</dbReference>
<reference evidence="2" key="1">
    <citation type="submission" date="2020-09" db="EMBL/GenBank/DDBJ databases">
        <title>A novel bacterium of genus Paenibacillus, isolated from South China Sea.</title>
        <authorList>
            <person name="Huang H."/>
            <person name="Mo K."/>
            <person name="Hu Y."/>
        </authorList>
    </citation>
    <scope>NUCLEOTIDE SEQUENCE</scope>
    <source>
        <strain evidence="2">IB182363</strain>
    </source>
</reference>
<feature type="transmembrane region" description="Helical" evidence="1">
    <location>
        <begin position="61"/>
        <end position="81"/>
    </location>
</feature>
<dbReference type="AlphaFoldDB" id="A0A927C9E9"/>
<dbReference type="Proteomes" id="UP000639396">
    <property type="component" value="Unassembled WGS sequence"/>
</dbReference>
<dbReference type="InterPro" id="IPR027387">
    <property type="entry name" value="Cytb/b6-like_sf"/>
</dbReference>
<keyword evidence="3" id="KW-1185">Reference proteome</keyword>
<gene>
    <name evidence="2" type="ORF">IDH45_09145</name>
</gene>
<sequence length="88" mass="9906">MRKSIVQSLLAGIIIAVVYYMVQVVRGMYLTKEYVPDLFNAYESVDYLQQQTAIGTISSPVWSVLEASGLILLGAAVFYIGKTLWRKR</sequence>
<comment type="caution">
    <text evidence="2">The sequence shown here is derived from an EMBL/GenBank/DDBJ whole genome shotgun (WGS) entry which is preliminary data.</text>
</comment>
<protein>
    <submittedName>
        <fullName evidence="2">Uncharacterized protein</fullName>
    </submittedName>
</protein>
<keyword evidence="1" id="KW-0472">Membrane</keyword>
<evidence type="ECO:0000313" key="2">
    <source>
        <dbReference type="EMBL" id="MBD2862146.1"/>
    </source>
</evidence>
<name>A0A927C9E9_9BACL</name>
<keyword evidence="1" id="KW-1133">Transmembrane helix</keyword>
<evidence type="ECO:0000256" key="1">
    <source>
        <dbReference type="SAM" id="Phobius"/>
    </source>
</evidence>
<proteinExistence type="predicted"/>
<accession>A0A927C9E9</accession>
<evidence type="ECO:0000313" key="3">
    <source>
        <dbReference type="Proteomes" id="UP000639396"/>
    </source>
</evidence>
<organism evidence="2 3">
    <name type="scientific">Paenibacillus oceani</name>
    <dbReference type="NCBI Taxonomy" id="2772510"/>
    <lineage>
        <taxon>Bacteria</taxon>
        <taxon>Bacillati</taxon>
        <taxon>Bacillota</taxon>
        <taxon>Bacilli</taxon>
        <taxon>Bacillales</taxon>
        <taxon>Paenibacillaceae</taxon>
        <taxon>Paenibacillus</taxon>
    </lineage>
</organism>
<dbReference type="EMBL" id="JACXJA010000008">
    <property type="protein sequence ID" value="MBD2862146.1"/>
    <property type="molecule type" value="Genomic_DNA"/>
</dbReference>
<keyword evidence="1" id="KW-0812">Transmembrane</keyword>
<feature type="transmembrane region" description="Helical" evidence="1">
    <location>
        <begin position="9"/>
        <end position="29"/>
    </location>
</feature>